<dbReference type="GO" id="GO:0009937">
    <property type="term" value="P:regulation of gibberellic acid mediated signaling pathway"/>
    <property type="evidence" value="ECO:0007669"/>
    <property type="project" value="InterPro"/>
</dbReference>
<dbReference type="PANTHER" id="PTHR47750">
    <property type="entry name" value="F-BOX PROTEIN SNE"/>
    <property type="match status" value="1"/>
</dbReference>
<evidence type="ECO:0000256" key="1">
    <source>
        <dbReference type="SAM" id="MobiDB-lite"/>
    </source>
</evidence>
<evidence type="ECO:0000313" key="3">
    <source>
        <dbReference type="Proteomes" id="UP000315295"/>
    </source>
</evidence>
<evidence type="ECO:0000313" key="2">
    <source>
        <dbReference type="EMBL" id="TQD79595.1"/>
    </source>
</evidence>
<dbReference type="STRING" id="106549.A0A540KZE9"/>
<dbReference type="AlphaFoldDB" id="A0A540KZE9"/>
<dbReference type="Proteomes" id="UP000315295">
    <property type="component" value="Unassembled WGS sequence"/>
</dbReference>
<organism evidence="2 3">
    <name type="scientific">Malus baccata</name>
    <name type="common">Siberian crab apple</name>
    <name type="synonym">Pyrus baccata</name>
    <dbReference type="NCBI Taxonomy" id="106549"/>
    <lineage>
        <taxon>Eukaryota</taxon>
        <taxon>Viridiplantae</taxon>
        <taxon>Streptophyta</taxon>
        <taxon>Embryophyta</taxon>
        <taxon>Tracheophyta</taxon>
        <taxon>Spermatophyta</taxon>
        <taxon>Magnoliopsida</taxon>
        <taxon>eudicotyledons</taxon>
        <taxon>Gunneridae</taxon>
        <taxon>Pentapetalae</taxon>
        <taxon>rosids</taxon>
        <taxon>fabids</taxon>
        <taxon>Rosales</taxon>
        <taxon>Rosaceae</taxon>
        <taxon>Amygdaloideae</taxon>
        <taxon>Maleae</taxon>
        <taxon>Malus</taxon>
    </lineage>
</organism>
<dbReference type="GO" id="GO:0009740">
    <property type="term" value="P:gibberellic acid mediated signaling pathway"/>
    <property type="evidence" value="ECO:0007669"/>
    <property type="project" value="TreeGrafter"/>
</dbReference>
<dbReference type="EMBL" id="VIEB01000850">
    <property type="protein sequence ID" value="TQD79595.1"/>
    <property type="molecule type" value="Genomic_DNA"/>
</dbReference>
<gene>
    <name evidence="2" type="ORF">C1H46_034866</name>
</gene>
<reference evidence="2 3" key="1">
    <citation type="journal article" date="2019" name="G3 (Bethesda)">
        <title>Sequencing of a Wild Apple (Malus baccata) Genome Unravels the Differences Between Cultivated and Wild Apple Species Regarding Disease Resistance and Cold Tolerance.</title>
        <authorList>
            <person name="Chen X."/>
        </authorList>
    </citation>
    <scope>NUCLEOTIDE SEQUENCE [LARGE SCALE GENOMIC DNA]</scope>
    <source>
        <strain evidence="3">cv. Shandingzi</strain>
        <tissue evidence="2">Leaves</tissue>
    </source>
</reference>
<comment type="caution">
    <text evidence="2">The sequence shown here is derived from an EMBL/GenBank/DDBJ whole genome shotgun (WGS) entry which is preliminary data.</text>
</comment>
<dbReference type="PANTHER" id="PTHR47750:SF7">
    <property type="entry name" value="F-BOX PROTEIN"/>
    <property type="match status" value="1"/>
</dbReference>
<feature type="region of interest" description="Disordered" evidence="1">
    <location>
        <begin position="1"/>
        <end position="49"/>
    </location>
</feature>
<evidence type="ECO:0008006" key="4">
    <source>
        <dbReference type="Google" id="ProtNLM"/>
    </source>
</evidence>
<dbReference type="InterPro" id="IPR044184">
    <property type="entry name" value="SNE/GID2"/>
</dbReference>
<name>A0A540KZE9_MALBA</name>
<protein>
    <recommendedName>
        <fullName evidence="4">F-box domain-containing protein</fullName>
    </recommendedName>
</protein>
<feature type="compositionally biased region" description="Basic and acidic residues" evidence="1">
    <location>
        <begin position="1"/>
        <end position="15"/>
    </location>
</feature>
<accession>A0A540KZE9</accession>
<proteinExistence type="predicted"/>
<sequence>MEERGQMRDWMERRPISNKKTPNFPETLTLPRPGSSHSNPSAPIDQDEMKGVGFSNIDDNLIFEVFKHVDARTLGMASSQQLRYVVLTLGGFWRLHTHYIWHLSKVSSSSSFVPSFSSVASSSTLPWATAPGKSMLNLKPSSAKWGKDEVNMLLSLFLIRFYKKMNYARWVFP</sequence>
<dbReference type="GO" id="GO:0019005">
    <property type="term" value="C:SCF ubiquitin ligase complex"/>
    <property type="evidence" value="ECO:0007669"/>
    <property type="project" value="InterPro"/>
</dbReference>
<keyword evidence="3" id="KW-1185">Reference proteome</keyword>